<dbReference type="InterPro" id="IPR001173">
    <property type="entry name" value="Glyco_trans_2-like"/>
</dbReference>
<organism evidence="6 7">
    <name type="scientific">Helcobacillus massiliensis</name>
    <dbReference type="NCBI Taxonomy" id="521392"/>
    <lineage>
        <taxon>Bacteria</taxon>
        <taxon>Bacillati</taxon>
        <taxon>Actinomycetota</taxon>
        <taxon>Actinomycetes</taxon>
        <taxon>Micrococcales</taxon>
        <taxon>Dermabacteraceae</taxon>
        <taxon>Helcobacillus</taxon>
    </lineage>
</organism>
<dbReference type="SUPFAM" id="SSF53448">
    <property type="entry name" value="Nucleotide-diphospho-sugar transferases"/>
    <property type="match status" value="1"/>
</dbReference>
<evidence type="ECO:0000256" key="4">
    <source>
        <dbReference type="ARBA" id="ARBA00022679"/>
    </source>
</evidence>
<evidence type="ECO:0000313" key="7">
    <source>
        <dbReference type="Proteomes" id="UP000568050"/>
    </source>
</evidence>
<dbReference type="Pfam" id="PF00535">
    <property type="entry name" value="Glycos_transf_2"/>
    <property type="match status" value="1"/>
</dbReference>
<dbReference type="GO" id="GO:0016757">
    <property type="term" value="F:glycosyltransferase activity"/>
    <property type="evidence" value="ECO:0007669"/>
    <property type="project" value="UniProtKB-KW"/>
</dbReference>
<dbReference type="Gene3D" id="3.90.550.10">
    <property type="entry name" value="Spore Coat Polysaccharide Biosynthesis Protein SpsA, Chain A"/>
    <property type="match status" value="1"/>
</dbReference>
<keyword evidence="3" id="KW-0328">Glycosyltransferase</keyword>
<proteinExistence type="inferred from homology"/>
<comment type="similarity">
    <text evidence="2">Belongs to the glycosyltransferase 2 family.</text>
</comment>
<comment type="pathway">
    <text evidence="1">Cell wall biogenesis; cell wall polysaccharide biosynthesis.</text>
</comment>
<keyword evidence="4 6" id="KW-0808">Transferase</keyword>
<dbReference type="EMBL" id="JACHWP010000006">
    <property type="protein sequence ID" value="MBB3023503.1"/>
    <property type="molecule type" value="Genomic_DNA"/>
</dbReference>
<dbReference type="RefSeq" id="WP_183376736.1">
    <property type="nucleotide sequence ID" value="NZ_CBCSFZ010000011.1"/>
</dbReference>
<evidence type="ECO:0000256" key="2">
    <source>
        <dbReference type="ARBA" id="ARBA00006739"/>
    </source>
</evidence>
<gene>
    <name evidence="6" type="ORF">FHX50_001800</name>
</gene>
<dbReference type="AlphaFoldDB" id="A0A839QSM7"/>
<dbReference type="CDD" id="cd00761">
    <property type="entry name" value="Glyco_tranf_GTA_type"/>
    <property type="match status" value="1"/>
</dbReference>
<dbReference type="PANTHER" id="PTHR43179">
    <property type="entry name" value="RHAMNOSYLTRANSFERASE WBBL"/>
    <property type="match status" value="1"/>
</dbReference>
<accession>A0A839QSM7</accession>
<feature type="domain" description="Glycosyltransferase 2-like" evidence="5">
    <location>
        <begin position="8"/>
        <end position="117"/>
    </location>
</feature>
<evidence type="ECO:0000256" key="1">
    <source>
        <dbReference type="ARBA" id="ARBA00004776"/>
    </source>
</evidence>
<dbReference type="PANTHER" id="PTHR43179:SF12">
    <property type="entry name" value="GALACTOFURANOSYLTRANSFERASE GLFT2"/>
    <property type="match status" value="1"/>
</dbReference>
<protein>
    <submittedName>
        <fullName evidence="6">GT2 family glycosyltransferase</fullName>
    </submittedName>
</protein>
<dbReference type="InterPro" id="IPR029044">
    <property type="entry name" value="Nucleotide-diphossugar_trans"/>
</dbReference>
<name>A0A839QSM7_9MICO</name>
<evidence type="ECO:0000313" key="6">
    <source>
        <dbReference type="EMBL" id="MBB3023503.1"/>
    </source>
</evidence>
<sequence length="302" mass="32543">MSNAIDVSVVVCVRNGAATIQRQLDALDAQIEHPPFEVVVVDNGSADGTADLVRQWVGQPVHAAERITLVSSGSAPSIPHARNIGVLECSGRVIAFCNADDAVRPHWVAAMSAAVTSRELVGGRLVLWNTAGERVHKEFGSGLVATSYLPTVVGANCAVARSTLLAVGGFDESLPPYGFDDVDFSWRVQEAGFPLVYAPGAEVDFTLSDTAASVRKRFLLGQGRVLMAHRYPRYDSARYTPWTTVRELLQSAGALADGLVRHRSLDRQTASTVIANAGRTYAAMRHRVTGLPSRRLIPEQNR</sequence>
<evidence type="ECO:0000259" key="5">
    <source>
        <dbReference type="Pfam" id="PF00535"/>
    </source>
</evidence>
<keyword evidence="7" id="KW-1185">Reference proteome</keyword>
<comment type="caution">
    <text evidence="6">The sequence shown here is derived from an EMBL/GenBank/DDBJ whole genome shotgun (WGS) entry which is preliminary data.</text>
</comment>
<evidence type="ECO:0000256" key="3">
    <source>
        <dbReference type="ARBA" id="ARBA00022676"/>
    </source>
</evidence>
<reference evidence="6 7" key="1">
    <citation type="submission" date="2020-08" db="EMBL/GenBank/DDBJ databases">
        <title>Sequencing the genomes of 1000 actinobacteria strains.</title>
        <authorList>
            <person name="Klenk H.-P."/>
        </authorList>
    </citation>
    <scope>NUCLEOTIDE SEQUENCE [LARGE SCALE GENOMIC DNA]</scope>
    <source>
        <strain evidence="6 7">DSM 23040</strain>
    </source>
</reference>
<dbReference type="Proteomes" id="UP000568050">
    <property type="component" value="Unassembled WGS sequence"/>
</dbReference>